<proteinExistence type="predicted"/>
<evidence type="ECO:0000256" key="1">
    <source>
        <dbReference type="SAM" id="MobiDB-lite"/>
    </source>
</evidence>
<reference evidence="2" key="1">
    <citation type="submission" date="2019-09" db="EMBL/GenBank/DDBJ databases">
        <title>Draft genome information of white flower Hibiscus syriacus.</title>
        <authorList>
            <person name="Kim Y.-M."/>
        </authorList>
    </citation>
    <scope>NUCLEOTIDE SEQUENCE [LARGE SCALE GENOMIC DNA]</scope>
    <source>
        <strain evidence="2">YM2019G1</strain>
    </source>
</reference>
<gene>
    <name evidence="2" type="ORF">F3Y22_tig00110503pilonHSYRG00143</name>
</gene>
<keyword evidence="3" id="KW-1185">Reference proteome</keyword>
<evidence type="ECO:0000313" key="3">
    <source>
        <dbReference type="Proteomes" id="UP000436088"/>
    </source>
</evidence>
<protein>
    <submittedName>
        <fullName evidence="2">Uncharacterized protein</fullName>
    </submittedName>
</protein>
<feature type="compositionally biased region" description="Basic and acidic residues" evidence="1">
    <location>
        <begin position="151"/>
        <end position="160"/>
    </location>
</feature>
<dbReference type="EMBL" id="VEPZ02001013">
    <property type="protein sequence ID" value="KAE8701928.1"/>
    <property type="molecule type" value="Genomic_DNA"/>
</dbReference>
<dbReference type="Proteomes" id="UP000436088">
    <property type="component" value="Unassembled WGS sequence"/>
</dbReference>
<organism evidence="2 3">
    <name type="scientific">Hibiscus syriacus</name>
    <name type="common">Rose of Sharon</name>
    <dbReference type="NCBI Taxonomy" id="106335"/>
    <lineage>
        <taxon>Eukaryota</taxon>
        <taxon>Viridiplantae</taxon>
        <taxon>Streptophyta</taxon>
        <taxon>Embryophyta</taxon>
        <taxon>Tracheophyta</taxon>
        <taxon>Spermatophyta</taxon>
        <taxon>Magnoliopsida</taxon>
        <taxon>eudicotyledons</taxon>
        <taxon>Gunneridae</taxon>
        <taxon>Pentapetalae</taxon>
        <taxon>rosids</taxon>
        <taxon>malvids</taxon>
        <taxon>Malvales</taxon>
        <taxon>Malvaceae</taxon>
        <taxon>Malvoideae</taxon>
        <taxon>Hibiscus</taxon>
    </lineage>
</organism>
<feature type="region of interest" description="Disordered" evidence="1">
    <location>
        <begin position="110"/>
        <end position="211"/>
    </location>
</feature>
<sequence length="234" mass="25145">MKRTETPNKAGALLEQAKRLQESGIHPIRIAEGHKLASRIAAEGVGFQKRKRGTGYNDKQHIHSHSSLTPISIFTMADELQKTAQADDQVPVVNVTDVPQAVKTPVVTAAAAKEPPPVPESNEEPVKPKQVEGEEALETKQSDPVTNGDVGDEKVLQSEPKEEEAETKTVAVETMEQYPKKESINRVESGDTKAKVAPTVGPDSVEDDDAKTVEAIVSSVSSSVQPEQSPEAAK</sequence>
<evidence type="ECO:0000313" key="2">
    <source>
        <dbReference type="EMBL" id="KAE8701928.1"/>
    </source>
</evidence>
<comment type="caution">
    <text evidence="2">The sequence shown here is derived from an EMBL/GenBank/DDBJ whole genome shotgun (WGS) entry which is preliminary data.</text>
</comment>
<accession>A0A6A3AD02</accession>
<dbReference type="AlphaFoldDB" id="A0A6A3AD02"/>
<feature type="compositionally biased region" description="Basic and acidic residues" evidence="1">
    <location>
        <begin position="178"/>
        <end position="194"/>
    </location>
</feature>
<feature type="compositionally biased region" description="Basic and acidic residues" evidence="1">
    <location>
        <begin position="124"/>
        <end position="141"/>
    </location>
</feature>
<name>A0A6A3AD02_HIBSY</name>